<dbReference type="PRINTS" id="PR00111">
    <property type="entry name" value="ABHYDROLASE"/>
</dbReference>
<dbReference type="Pfam" id="PF06821">
    <property type="entry name" value="Ser_hydrolase"/>
    <property type="match status" value="1"/>
</dbReference>
<reference evidence="3 4" key="1">
    <citation type="submission" date="2021-12" db="EMBL/GenBank/DDBJ databases">
        <title>Discovery of the Pendulisporaceae a myxobacterial family with distinct sporulation behavior and unique specialized metabolism.</title>
        <authorList>
            <person name="Garcia R."/>
            <person name="Popoff A."/>
            <person name="Bader C.D."/>
            <person name="Loehr J."/>
            <person name="Walesch S."/>
            <person name="Walt C."/>
            <person name="Boldt J."/>
            <person name="Bunk B."/>
            <person name="Haeckl F.J.F.P.J."/>
            <person name="Gunesch A.P."/>
            <person name="Birkelbach J."/>
            <person name="Nuebel U."/>
            <person name="Pietschmann T."/>
            <person name="Bach T."/>
            <person name="Mueller R."/>
        </authorList>
    </citation>
    <scope>NUCLEOTIDE SEQUENCE [LARGE SCALE GENOMIC DNA]</scope>
    <source>
        <strain evidence="3 4">MSr11954</strain>
    </source>
</reference>
<evidence type="ECO:0000259" key="1">
    <source>
        <dbReference type="Pfam" id="PF00561"/>
    </source>
</evidence>
<evidence type="ECO:0000313" key="4">
    <source>
        <dbReference type="Proteomes" id="UP001370348"/>
    </source>
</evidence>
<dbReference type="InterPro" id="IPR003779">
    <property type="entry name" value="CMD-like"/>
</dbReference>
<dbReference type="EC" id="4.1.1.44" evidence="3"/>
<proteinExistence type="predicted"/>
<dbReference type="InterPro" id="IPR000073">
    <property type="entry name" value="AB_hydrolase_1"/>
</dbReference>
<accession>A0ABZ2M0Z2</accession>
<dbReference type="InterPro" id="IPR029058">
    <property type="entry name" value="AB_hydrolase_fold"/>
</dbReference>
<keyword evidence="4" id="KW-1185">Reference proteome</keyword>
<name>A0ABZ2M0Z2_9BACT</name>
<dbReference type="Proteomes" id="UP001370348">
    <property type="component" value="Chromosome"/>
</dbReference>
<feature type="domain" description="Carboxymuconolactone decarboxylase-like" evidence="2">
    <location>
        <begin position="291"/>
        <end position="373"/>
    </location>
</feature>
<dbReference type="Gene3D" id="3.40.50.1820">
    <property type="entry name" value="alpha/beta hydrolase"/>
    <property type="match status" value="1"/>
</dbReference>
<evidence type="ECO:0000313" key="3">
    <source>
        <dbReference type="EMBL" id="WXB15748.1"/>
    </source>
</evidence>
<dbReference type="SUPFAM" id="SSF69118">
    <property type="entry name" value="AhpD-like"/>
    <property type="match status" value="1"/>
</dbReference>
<dbReference type="InterPro" id="IPR012788">
    <property type="entry name" value="Decarb_PcaC"/>
</dbReference>
<feature type="domain" description="AB hydrolase-1" evidence="1">
    <location>
        <begin position="21"/>
        <end position="130"/>
    </location>
</feature>
<gene>
    <name evidence="3" type="primary">pcaC</name>
    <name evidence="3" type="ORF">LZC94_00450</name>
</gene>
<dbReference type="Pfam" id="PF02627">
    <property type="entry name" value="CMD"/>
    <property type="match status" value="1"/>
</dbReference>
<dbReference type="Pfam" id="PF00561">
    <property type="entry name" value="Abhydrolase_1"/>
    <property type="match status" value="1"/>
</dbReference>
<dbReference type="NCBIfam" id="TIGR02425">
    <property type="entry name" value="decarb_PcaC"/>
    <property type="match status" value="1"/>
</dbReference>
<dbReference type="GO" id="GO:0047575">
    <property type="term" value="F:4-carboxymuconolactone decarboxylase activity"/>
    <property type="evidence" value="ECO:0007669"/>
    <property type="project" value="UniProtKB-EC"/>
</dbReference>
<dbReference type="RefSeq" id="WP_394825382.1">
    <property type="nucleotide sequence ID" value="NZ_CP089984.1"/>
</dbReference>
<keyword evidence="3" id="KW-0456">Lyase</keyword>
<dbReference type="Gene3D" id="1.20.1290.10">
    <property type="entry name" value="AhpD-like"/>
    <property type="match status" value="1"/>
</dbReference>
<dbReference type="PANTHER" id="PTHR33570">
    <property type="entry name" value="4-CARBOXYMUCONOLACTONE DECARBOXYLASE FAMILY PROTEIN"/>
    <property type="match status" value="1"/>
</dbReference>
<organism evidence="3 4">
    <name type="scientific">Pendulispora albinea</name>
    <dbReference type="NCBI Taxonomy" id="2741071"/>
    <lineage>
        <taxon>Bacteria</taxon>
        <taxon>Pseudomonadati</taxon>
        <taxon>Myxococcota</taxon>
        <taxon>Myxococcia</taxon>
        <taxon>Myxococcales</taxon>
        <taxon>Sorangiineae</taxon>
        <taxon>Pendulisporaceae</taxon>
        <taxon>Pendulispora</taxon>
    </lineage>
</organism>
<dbReference type="SUPFAM" id="SSF53474">
    <property type="entry name" value="alpha/beta-Hydrolases"/>
    <property type="match status" value="1"/>
</dbReference>
<dbReference type="InterPro" id="IPR010662">
    <property type="entry name" value="RBBP9/YdeN"/>
</dbReference>
<dbReference type="InterPro" id="IPR029032">
    <property type="entry name" value="AhpD-like"/>
</dbReference>
<sequence>MFLATKTLMTHVTIEGPPGAPPLLLLHSLGTDLRVWDPQAAVLARSFRVIRPDMRGHGLSEVTRGPYTMDLLARDLLALLDALEIRSAHLGGVSIGGMIAQAVAHMAPERVRSLVLCDTALAVPPPEFWLDRAATVRRQGVASIAESILSRWVTPGFLGSPEAQGLRAMLLRTPAEGYASAAEALTTADFTGKRHAQRIPALVVVGKEDISTTVAQAEAVCEALDGDLVVLEGAAHIPTLEKADAVTATLVSFLHEPAADLYEAGLVLRKEVLGEAYVDEALGAITELDRDFQAFLTRTAWGSVWARPGLDRRTRSLLTIALLGALGHHEELETHVRATRNTGATPGDVAEVIQHLAIYAGIPAANAAMRIVKKVLKKERA</sequence>
<dbReference type="EMBL" id="CP089984">
    <property type="protein sequence ID" value="WXB15748.1"/>
    <property type="molecule type" value="Genomic_DNA"/>
</dbReference>
<dbReference type="PANTHER" id="PTHR33570:SF2">
    <property type="entry name" value="CARBOXYMUCONOLACTONE DECARBOXYLASE-LIKE DOMAIN-CONTAINING PROTEIN"/>
    <property type="match status" value="1"/>
</dbReference>
<evidence type="ECO:0000259" key="2">
    <source>
        <dbReference type="Pfam" id="PF02627"/>
    </source>
</evidence>
<dbReference type="InterPro" id="IPR052512">
    <property type="entry name" value="4CMD/NDH-1_regulator"/>
</dbReference>
<protein>
    <submittedName>
        <fullName evidence="3">4-carboxymuconolactone decarboxylase</fullName>
        <ecNumber evidence="3">4.1.1.44</ecNumber>
    </submittedName>
</protein>